<dbReference type="GO" id="GO:0008234">
    <property type="term" value="F:cysteine-type peptidase activity"/>
    <property type="evidence" value="ECO:0007669"/>
    <property type="project" value="InterPro"/>
</dbReference>
<proteinExistence type="inferred from homology"/>
<dbReference type="PROSITE" id="PS50600">
    <property type="entry name" value="ULP_PROTEASE"/>
    <property type="match status" value="1"/>
</dbReference>
<dbReference type="InterPro" id="IPR003653">
    <property type="entry name" value="Peptidase_C48_C"/>
</dbReference>
<dbReference type="InterPro" id="IPR038765">
    <property type="entry name" value="Papain-like_cys_pep_sf"/>
</dbReference>
<dbReference type="SUPFAM" id="SSF54001">
    <property type="entry name" value="Cysteine proteinases"/>
    <property type="match status" value="1"/>
</dbReference>
<evidence type="ECO:0000256" key="2">
    <source>
        <dbReference type="ARBA" id="ARBA00022670"/>
    </source>
</evidence>
<dbReference type="Proteomes" id="UP000076761">
    <property type="component" value="Unassembled WGS sequence"/>
</dbReference>
<evidence type="ECO:0000259" key="4">
    <source>
        <dbReference type="PROSITE" id="PS50600"/>
    </source>
</evidence>
<protein>
    <recommendedName>
        <fullName evidence="4">Ubiquitin-like protease family profile domain-containing protein</fullName>
    </recommendedName>
</protein>
<dbReference type="EMBL" id="KV425664">
    <property type="protein sequence ID" value="KZT18730.1"/>
    <property type="molecule type" value="Genomic_DNA"/>
</dbReference>
<gene>
    <name evidence="5" type="ORF">NEOLEDRAFT_1103202</name>
</gene>
<keyword evidence="6" id="KW-1185">Reference proteome</keyword>
<evidence type="ECO:0000256" key="1">
    <source>
        <dbReference type="ARBA" id="ARBA00005234"/>
    </source>
</evidence>
<accession>A0A165MST3</accession>
<dbReference type="InParanoid" id="A0A165MST3"/>
<reference evidence="5 6" key="1">
    <citation type="journal article" date="2016" name="Mol. Biol. Evol.">
        <title>Comparative Genomics of Early-Diverging Mushroom-Forming Fungi Provides Insights into the Origins of Lignocellulose Decay Capabilities.</title>
        <authorList>
            <person name="Nagy L.G."/>
            <person name="Riley R."/>
            <person name="Tritt A."/>
            <person name="Adam C."/>
            <person name="Daum C."/>
            <person name="Floudas D."/>
            <person name="Sun H."/>
            <person name="Yadav J.S."/>
            <person name="Pangilinan J."/>
            <person name="Larsson K.H."/>
            <person name="Matsuura K."/>
            <person name="Barry K."/>
            <person name="Labutti K."/>
            <person name="Kuo R."/>
            <person name="Ohm R.A."/>
            <person name="Bhattacharya S.S."/>
            <person name="Shirouzu T."/>
            <person name="Yoshinaga Y."/>
            <person name="Martin F.M."/>
            <person name="Grigoriev I.V."/>
            <person name="Hibbett D.S."/>
        </authorList>
    </citation>
    <scope>NUCLEOTIDE SEQUENCE [LARGE SCALE GENOMIC DNA]</scope>
    <source>
        <strain evidence="5 6">HHB14362 ss-1</strain>
    </source>
</reference>
<dbReference type="Gene3D" id="3.40.395.10">
    <property type="entry name" value="Adenoviral Proteinase, Chain A"/>
    <property type="match status" value="1"/>
</dbReference>
<dbReference type="Pfam" id="PF02902">
    <property type="entry name" value="Peptidase_C48"/>
    <property type="match status" value="1"/>
</dbReference>
<dbReference type="OrthoDB" id="2976051at2759"/>
<sequence length="114" mass="13081">MVWRQRSSGEINGGLGHWTLAIVHLPFQSILHFDSFADEETWRDDSEDVFKMIWRLADLASMTINREGWISRPVMVSPVQRNGYDCGIWILACMAAVFRGFDAISLDESDIARF</sequence>
<comment type="similarity">
    <text evidence="1">Belongs to the peptidase C48 family.</text>
</comment>
<feature type="domain" description="Ubiquitin-like protease family profile" evidence="4">
    <location>
        <begin position="1"/>
        <end position="97"/>
    </location>
</feature>
<dbReference type="STRING" id="1314782.A0A165MST3"/>
<keyword evidence="2" id="KW-0645">Protease</keyword>
<evidence type="ECO:0000313" key="6">
    <source>
        <dbReference type="Proteomes" id="UP000076761"/>
    </source>
</evidence>
<evidence type="ECO:0000256" key="3">
    <source>
        <dbReference type="ARBA" id="ARBA00022801"/>
    </source>
</evidence>
<evidence type="ECO:0000313" key="5">
    <source>
        <dbReference type="EMBL" id="KZT18730.1"/>
    </source>
</evidence>
<keyword evidence="3" id="KW-0378">Hydrolase</keyword>
<dbReference type="AlphaFoldDB" id="A0A165MST3"/>
<dbReference type="GO" id="GO:0019783">
    <property type="term" value="F:ubiquitin-like protein peptidase activity"/>
    <property type="evidence" value="ECO:0007669"/>
    <property type="project" value="UniProtKB-ARBA"/>
</dbReference>
<organism evidence="5 6">
    <name type="scientific">Neolentinus lepideus HHB14362 ss-1</name>
    <dbReference type="NCBI Taxonomy" id="1314782"/>
    <lineage>
        <taxon>Eukaryota</taxon>
        <taxon>Fungi</taxon>
        <taxon>Dikarya</taxon>
        <taxon>Basidiomycota</taxon>
        <taxon>Agaricomycotina</taxon>
        <taxon>Agaricomycetes</taxon>
        <taxon>Gloeophyllales</taxon>
        <taxon>Gloeophyllaceae</taxon>
        <taxon>Neolentinus</taxon>
    </lineage>
</organism>
<dbReference type="GO" id="GO:0006508">
    <property type="term" value="P:proteolysis"/>
    <property type="evidence" value="ECO:0007669"/>
    <property type="project" value="UniProtKB-KW"/>
</dbReference>
<name>A0A165MST3_9AGAM</name>